<accession>A0ABX1F970</accession>
<proteinExistence type="predicted"/>
<name>A0ABX1F970_9PSEU</name>
<dbReference type="RefSeq" id="WP_167969193.1">
    <property type="nucleotide sequence ID" value="NZ_VSRL01000001.1"/>
</dbReference>
<keyword evidence="1" id="KW-1133">Transmembrane helix</keyword>
<gene>
    <name evidence="2" type="ORF">FXN61_00340</name>
</gene>
<organism evidence="2 3">
    <name type="scientific">Lentzea indica</name>
    <dbReference type="NCBI Taxonomy" id="2604800"/>
    <lineage>
        <taxon>Bacteria</taxon>
        <taxon>Bacillati</taxon>
        <taxon>Actinomycetota</taxon>
        <taxon>Actinomycetes</taxon>
        <taxon>Pseudonocardiales</taxon>
        <taxon>Pseudonocardiaceae</taxon>
        <taxon>Lentzea</taxon>
    </lineage>
</organism>
<feature type="transmembrane region" description="Helical" evidence="1">
    <location>
        <begin position="29"/>
        <end position="46"/>
    </location>
</feature>
<dbReference type="EMBL" id="VSRL01000001">
    <property type="protein sequence ID" value="NKE55355.1"/>
    <property type="molecule type" value="Genomic_DNA"/>
</dbReference>
<reference evidence="2 3" key="1">
    <citation type="submission" date="2019-08" db="EMBL/GenBank/DDBJ databases">
        <title>Lentzea from Indian Himalayas.</title>
        <authorList>
            <person name="Mandal S."/>
            <person name="Mallick Gupta A."/>
            <person name="Maiti P.K."/>
            <person name="Sarkar J."/>
            <person name="Mandal S."/>
        </authorList>
    </citation>
    <scope>NUCLEOTIDE SEQUENCE [LARGE SCALE GENOMIC DNA]</scope>
    <source>
        <strain evidence="2 3">PSKA42</strain>
    </source>
</reference>
<keyword evidence="1" id="KW-0812">Transmembrane</keyword>
<evidence type="ECO:0000256" key="1">
    <source>
        <dbReference type="SAM" id="Phobius"/>
    </source>
</evidence>
<keyword evidence="1" id="KW-0472">Membrane</keyword>
<feature type="transmembrane region" description="Helical" evidence="1">
    <location>
        <begin position="162"/>
        <end position="185"/>
    </location>
</feature>
<comment type="caution">
    <text evidence="2">The sequence shown here is derived from an EMBL/GenBank/DDBJ whole genome shotgun (WGS) entry which is preliminary data.</text>
</comment>
<evidence type="ECO:0000313" key="2">
    <source>
        <dbReference type="EMBL" id="NKE55355.1"/>
    </source>
</evidence>
<dbReference type="Proteomes" id="UP001515943">
    <property type="component" value="Unassembled WGS sequence"/>
</dbReference>
<feature type="transmembrane region" description="Helical" evidence="1">
    <location>
        <begin position="134"/>
        <end position="150"/>
    </location>
</feature>
<evidence type="ECO:0000313" key="3">
    <source>
        <dbReference type="Proteomes" id="UP001515943"/>
    </source>
</evidence>
<keyword evidence="3" id="KW-1185">Reference proteome</keyword>
<protein>
    <submittedName>
        <fullName evidence="2">Uncharacterized protein</fullName>
    </submittedName>
</protein>
<sequence>MHVALLEPPPLKPDDILLWLIEQQFTKGVIFYLVTAFFIITAWIGFGKKALEIGKGIGDTTGGIIQRLKQKPKAYRMLILVATGALLAVELFWMYVAFMGGNILSFAFGERETTIFSLAFDNGSADVGPLQLDNISALYLALAVVCLFLASRAELRLDDKIVPFYGTLAGAPALYWGVPTTFVVALDTASMLWLDGKEFLPDDMIAPAIIAGTSLAYLLTCWIAVYAAVLLTRLWRSARQLYSGSPGGTLPDSPYSNWTP</sequence>
<feature type="transmembrane region" description="Helical" evidence="1">
    <location>
        <begin position="77"/>
        <end position="98"/>
    </location>
</feature>
<feature type="transmembrane region" description="Helical" evidence="1">
    <location>
        <begin position="205"/>
        <end position="231"/>
    </location>
</feature>